<proteinExistence type="predicted"/>
<dbReference type="InterPro" id="IPR009057">
    <property type="entry name" value="Homeodomain-like_sf"/>
</dbReference>
<dbReference type="EMBL" id="VLLB01000001">
    <property type="protein sequence ID" value="TWI69310.1"/>
    <property type="molecule type" value="Genomic_DNA"/>
</dbReference>
<evidence type="ECO:0000256" key="4">
    <source>
        <dbReference type="ARBA" id="ARBA00023163"/>
    </source>
</evidence>
<dbReference type="Proteomes" id="UP000318431">
    <property type="component" value="Unassembled WGS sequence"/>
</dbReference>
<dbReference type="InterPro" id="IPR014710">
    <property type="entry name" value="RmlC-like_jellyroll"/>
</dbReference>
<keyword evidence="2" id="KW-0805">Transcription regulation</keyword>
<dbReference type="OrthoDB" id="9804543at2"/>
<keyword evidence="1" id="KW-0678">Repressor</keyword>
<dbReference type="Pfam" id="PF12833">
    <property type="entry name" value="HTH_18"/>
    <property type="match status" value="1"/>
</dbReference>
<evidence type="ECO:0000313" key="7">
    <source>
        <dbReference type="Proteomes" id="UP000318431"/>
    </source>
</evidence>
<keyword evidence="7" id="KW-1185">Reference proteome</keyword>
<protein>
    <submittedName>
        <fullName evidence="6">AraC-like DNA-binding protein</fullName>
    </submittedName>
</protein>
<dbReference type="Gene3D" id="1.10.10.60">
    <property type="entry name" value="Homeodomain-like"/>
    <property type="match status" value="1"/>
</dbReference>
<accession>A0A562RLJ6</accession>
<dbReference type="Pfam" id="PF07883">
    <property type="entry name" value="Cupin_2"/>
    <property type="match status" value="1"/>
</dbReference>
<dbReference type="InterPro" id="IPR020449">
    <property type="entry name" value="Tscrpt_reg_AraC-type_HTH"/>
</dbReference>
<dbReference type="InterPro" id="IPR018060">
    <property type="entry name" value="HTH_AraC"/>
</dbReference>
<feature type="domain" description="HTH araC/xylS-type" evidence="5">
    <location>
        <begin position="178"/>
        <end position="278"/>
    </location>
</feature>
<dbReference type="SUPFAM" id="SSF46689">
    <property type="entry name" value="Homeodomain-like"/>
    <property type="match status" value="1"/>
</dbReference>
<evidence type="ECO:0000256" key="3">
    <source>
        <dbReference type="ARBA" id="ARBA00023125"/>
    </source>
</evidence>
<dbReference type="FunFam" id="1.10.10.60:FF:000132">
    <property type="entry name" value="AraC family transcriptional regulator"/>
    <property type="match status" value="1"/>
</dbReference>
<comment type="caution">
    <text evidence="6">The sequence shown here is derived from an EMBL/GenBank/DDBJ whole genome shotgun (WGS) entry which is preliminary data.</text>
</comment>
<dbReference type="InterPro" id="IPR011051">
    <property type="entry name" value="RmlC_Cupin_sf"/>
</dbReference>
<keyword evidence="4" id="KW-0804">Transcription</keyword>
<dbReference type="GO" id="GO:0043565">
    <property type="term" value="F:sequence-specific DNA binding"/>
    <property type="evidence" value="ECO:0007669"/>
    <property type="project" value="InterPro"/>
</dbReference>
<sequence>MPIFGDTTNIDWEDPDLVARPVITVGAIDVDANVVDGSAAPSPGHIQQGVASQFHQHRKGQFLLWLRGVLTCEVAGGFWLVPPGGAIWVPGGVPHRMETSGTVACYVVYVDSAACEAMPHQCCTLSVTPLLRELVIRSAAFPMHYDQGAMPSRIMALLLEEVALAQPGGVHLPMPADRRLRKLIDGIMAAPAAPTSIAAWAQRLDISPRTLSRLVTRETGMSFGRWRRQLQLLIALQWMAKGAKVQDVAEGLGYDNASNFVLMFRKALGQTPARYLATRSRGTSDD</sequence>
<reference evidence="6 7" key="1">
    <citation type="journal article" date="2015" name="Stand. Genomic Sci.">
        <title>Genomic Encyclopedia of Bacterial and Archaeal Type Strains, Phase III: the genomes of soil and plant-associated and newly described type strains.</title>
        <authorList>
            <person name="Whitman W.B."/>
            <person name="Woyke T."/>
            <person name="Klenk H.P."/>
            <person name="Zhou Y."/>
            <person name="Lilburn T.G."/>
            <person name="Beck B.J."/>
            <person name="De Vos P."/>
            <person name="Vandamme P."/>
            <person name="Eisen J.A."/>
            <person name="Garrity G."/>
            <person name="Hugenholtz P."/>
            <person name="Kyrpides N.C."/>
        </authorList>
    </citation>
    <scope>NUCLEOTIDE SEQUENCE [LARGE SCALE GENOMIC DNA]</scope>
    <source>
        <strain evidence="6 7">CGMCC 1.10822</strain>
    </source>
</reference>
<evidence type="ECO:0000313" key="6">
    <source>
        <dbReference type="EMBL" id="TWI69310.1"/>
    </source>
</evidence>
<evidence type="ECO:0000256" key="1">
    <source>
        <dbReference type="ARBA" id="ARBA00022491"/>
    </source>
</evidence>
<dbReference type="PRINTS" id="PR00032">
    <property type="entry name" value="HTHARAC"/>
</dbReference>
<keyword evidence="3 6" id="KW-0238">DNA-binding</keyword>
<dbReference type="InterPro" id="IPR018062">
    <property type="entry name" value="HTH_AraC-typ_CS"/>
</dbReference>
<dbReference type="PROSITE" id="PS00041">
    <property type="entry name" value="HTH_ARAC_FAMILY_1"/>
    <property type="match status" value="1"/>
</dbReference>
<evidence type="ECO:0000256" key="2">
    <source>
        <dbReference type="ARBA" id="ARBA00023015"/>
    </source>
</evidence>
<gene>
    <name evidence="6" type="ORF">IP91_00377</name>
</gene>
<dbReference type="PANTHER" id="PTHR11019">
    <property type="entry name" value="HTH-TYPE TRANSCRIPTIONAL REGULATOR NIMR"/>
    <property type="match status" value="1"/>
</dbReference>
<dbReference type="RefSeq" id="WP_145647075.1">
    <property type="nucleotide sequence ID" value="NZ_VLLB01000001.1"/>
</dbReference>
<dbReference type="InterPro" id="IPR013096">
    <property type="entry name" value="Cupin_2"/>
</dbReference>
<name>A0A562RLJ6_9BURK</name>
<dbReference type="CDD" id="cd06124">
    <property type="entry name" value="cupin_NimR-like_N"/>
    <property type="match status" value="1"/>
</dbReference>
<dbReference type="GO" id="GO:0003700">
    <property type="term" value="F:DNA-binding transcription factor activity"/>
    <property type="evidence" value="ECO:0007669"/>
    <property type="project" value="InterPro"/>
</dbReference>
<organism evidence="6 7">
    <name type="scientific">Pseudoduganella lurida</name>
    <dbReference type="NCBI Taxonomy" id="1036180"/>
    <lineage>
        <taxon>Bacteria</taxon>
        <taxon>Pseudomonadati</taxon>
        <taxon>Pseudomonadota</taxon>
        <taxon>Betaproteobacteria</taxon>
        <taxon>Burkholderiales</taxon>
        <taxon>Oxalobacteraceae</taxon>
        <taxon>Telluria group</taxon>
        <taxon>Pseudoduganella</taxon>
    </lineage>
</organism>
<dbReference type="SUPFAM" id="SSF51182">
    <property type="entry name" value="RmlC-like cupins"/>
    <property type="match status" value="1"/>
</dbReference>
<dbReference type="PROSITE" id="PS01124">
    <property type="entry name" value="HTH_ARAC_FAMILY_2"/>
    <property type="match status" value="1"/>
</dbReference>
<dbReference type="Gene3D" id="2.60.120.10">
    <property type="entry name" value="Jelly Rolls"/>
    <property type="match status" value="1"/>
</dbReference>
<dbReference type="PANTHER" id="PTHR11019:SF199">
    <property type="entry name" value="HTH-TYPE TRANSCRIPTIONAL REGULATOR NIMR"/>
    <property type="match status" value="1"/>
</dbReference>
<dbReference type="AlphaFoldDB" id="A0A562RLJ6"/>
<dbReference type="SMART" id="SM00342">
    <property type="entry name" value="HTH_ARAC"/>
    <property type="match status" value="1"/>
</dbReference>
<evidence type="ECO:0000259" key="5">
    <source>
        <dbReference type="PROSITE" id="PS01124"/>
    </source>
</evidence>